<sequence length="163" mass="18230">MTDSAERYLQLQTAAQLLKWSIEKFRQTKQGPMLSKASAIFKVLTTDSFSRLVMDSDEATPRLFGVRPTGETVDVTGMSEGSRDQLYLALRLAALELQVEQGLRMPLIADDLFINFDDRRTAAGLKVLGDLSRSMQVVFLTHHDHLVPLAKEVLGMDLNVVHL</sequence>
<comment type="caution">
    <text evidence="1">The sequence shown here is derived from an EMBL/GenBank/DDBJ whole genome shotgun (WGS) entry which is preliminary data.</text>
</comment>
<dbReference type="Proteomes" id="UP000003856">
    <property type="component" value="Unassembled WGS sequence"/>
</dbReference>
<gene>
    <name evidence="1" type="ORF">AcdelDRAFT_0056</name>
</gene>
<dbReference type="EMBL" id="ACQT01000001">
    <property type="protein sequence ID" value="EER62372.1"/>
    <property type="molecule type" value="Genomic_DNA"/>
</dbReference>
<dbReference type="InterPro" id="IPR027417">
    <property type="entry name" value="P-loop_NTPase"/>
</dbReference>
<dbReference type="Gene3D" id="3.40.50.300">
    <property type="entry name" value="P-loop containing nucleotide triphosphate hydrolases"/>
    <property type="match status" value="1"/>
</dbReference>
<dbReference type="PANTHER" id="PTHR41259">
    <property type="entry name" value="DOUBLE-STRAND BREAK REPAIR RAD50 ATPASE, PUTATIVE-RELATED"/>
    <property type="match status" value="1"/>
</dbReference>
<evidence type="ECO:0000313" key="1">
    <source>
        <dbReference type="EMBL" id="EER62372.1"/>
    </source>
</evidence>
<dbReference type="PATRIC" id="fig|573060.9.peg.5194"/>
<dbReference type="PANTHER" id="PTHR41259:SF1">
    <property type="entry name" value="DOUBLE-STRAND BREAK REPAIR RAD50 ATPASE, PUTATIVE-RELATED"/>
    <property type="match status" value="1"/>
</dbReference>
<keyword evidence="2" id="KW-1185">Reference proteome</keyword>
<proteinExistence type="predicted"/>
<dbReference type="AlphaFoldDB" id="C5SZH6"/>
<protein>
    <submittedName>
        <fullName evidence="1">Uncharacterized protein</fullName>
    </submittedName>
</protein>
<evidence type="ECO:0000313" key="2">
    <source>
        <dbReference type="Proteomes" id="UP000003856"/>
    </source>
</evidence>
<name>C5SZH6_ACIDE</name>
<organism evidence="1 2">
    <name type="scientific">Acidovorax delafieldii 2AN</name>
    <dbReference type="NCBI Taxonomy" id="573060"/>
    <lineage>
        <taxon>Bacteria</taxon>
        <taxon>Pseudomonadati</taxon>
        <taxon>Pseudomonadota</taxon>
        <taxon>Betaproteobacteria</taxon>
        <taxon>Burkholderiales</taxon>
        <taxon>Comamonadaceae</taxon>
        <taxon>Acidovorax</taxon>
    </lineage>
</organism>
<reference evidence="1 2" key="1">
    <citation type="submission" date="2009-05" db="EMBL/GenBank/DDBJ databases">
        <title>The draft genome of Acidovorax delafieldii 2AN.</title>
        <authorList>
            <consortium name="US DOE Joint Genome Institute (JGI-PGF)"/>
            <person name="Lucas S."/>
            <person name="Copeland A."/>
            <person name="Lapidus A."/>
            <person name="Glavina del Rio T."/>
            <person name="Tice H."/>
            <person name="Bruce D."/>
            <person name="Goodwin L."/>
            <person name="Pitluck S."/>
            <person name="Larimer F."/>
            <person name="Land M.L."/>
            <person name="Hauser L."/>
            <person name="Shelobolina E.S."/>
            <person name="Picardal F."/>
            <person name="Roden E."/>
            <person name="Emerson D."/>
        </authorList>
    </citation>
    <scope>NUCLEOTIDE SEQUENCE [LARGE SCALE GENOMIC DNA]</scope>
    <source>
        <strain evidence="1 2">2AN</strain>
    </source>
</reference>
<accession>C5SZH6</accession>
<dbReference type="SUPFAM" id="SSF52540">
    <property type="entry name" value="P-loop containing nucleoside triphosphate hydrolases"/>
    <property type="match status" value="1"/>
</dbReference>
<dbReference type="RefSeq" id="WP_005792681.1">
    <property type="nucleotide sequence ID" value="NZ_ACQT01000001.1"/>
</dbReference>
<dbReference type="OrthoDB" id="9764467at2"/>